<proteinExistence type="predicted"/>
<gene>
    <name evidence="2" type="ORF">H9894_09740</name>
</gene>
<evidence type="ECO:0000313" key="2">
    <source>
        <dbReference type="EMBL" id="HIW01448.1"/>
    </source>
</evidence>
<reference evidence="2" key="1">
    <citation type="journal article" date="2021" name="PeerJ">
        <title>Extensive microbial diversity within the chicken gut microbiome revealed by metagenomics and culture.</title>
        <authorList>
            <person name="Gilroy R."/>
            <person name="Ravi A."/>
            <person name="Getino M."/>
            <person name="Pursley I."/>
            <person name="Horton D.L."/>
            <person name="Alikhan N.F."/>
            <person name="Baker D."/>
            <person name="Gharbi K."/>
            <person name="Hall N."/>
            <person name="Watson M."/>
            <person name="Adriaenssens E.M."/>
            <person name="Foster-Nyarko E."/>
            <person name="Jarju S."/>
            <person name="Secka A."/>
            <person name="Antonio M."/>
            <person name="Oren A."/>
            <person name="Chaudhuri R.R."/>
            <person name="La Ragione R."/>
            <person name="Hildebrand F."/>
            <person name="Pallen M.J."/>
        </authorList>
    </citation>
    <scope>NUCLEOTIDE SEQUENCE</scope>
    <source>
        <strain evidence="2">ChiHecec2B26-446</strain>
    </source>
</reference>
<reference evidence="2" key="2">
    <citation type="submission" date="2021-04" db="EMBL/GenBank/DDBJ databases">
        <authorList>
            <person name="Gilroy R."/>
        </authorList>
    </citation>
    <scope>NUCLEOTIDE SEQUENCE</scope>
    <source>
        <strain evidence="2">ChiHecec2B26-446</strain>
    </source>
</reference>
<protein>
    <submittedName>
        <fullName evidence="2">Uncharacterized protein</fullName>
    </submittedName>
</protein>
<comment type="caution">
    <text evidence="2">The sequence shown here is derived from an EMBL/GenBank/DDBJ whole genome shotgun (WGS) entry which is preliminary data.</text>
</comment>
<evidence type="ECO:0000313" key="3">
    <source>
        <dbReference type="Proteomes" id="UP000886752"/>
    </source>
</evidence>
<accession>A0A9D1PY55</accession>
<dbReference type="EMBL" id="DXHV01000082">
    <property type="protein sequence ID" value="HIW01448.1"/>
    <property type="molecule type" value="Genomic_DNA"/>
</dbReference>
<organism evidence="2 3">
    <name type="scientific">Candidatus Desulfovibrio intestinipullorum</name>
    <dbReference type="NCBI Taxonomy" id="2838536"/>
    <lineage>
        <taxon>Bacteria</taxon>
        <taxon>Pseudomonadati</taxon>
        <taxon>Thermodesulfobacteriota</taxon>
        <taxon>Desulfovibrionia</taxon>
        <taxon>Desulfovibrionales</taxon>
        <taxon>Desulfovibrionaceae</taxon>
        <taxon>Desulfovibrio</taxon>
    </lineage>
</organism>
<sequence length="150" mass="16502">MNTINISFVGNIQQNNQQKIICSAEIIDEKFKASSIGEGLTIDEASCNAKKNALIEMSYLKNKNNQDINSNTIITKSSVIENTNNYSNQDKNRFNGGGSKPASEKQKNMILDKCKKKGIDIEAFARENGVSLKNMTGAGANKLIKQIELI</sequence>
<evidence type="ECO:0000256" key="1">
    <source>
        <dbReference type="SAM" id="MobiDB-lite"/>
    </source>
</evidence>
<name>A0A9D1PY55_9BACT</name>
<dbReference type="AlphaFoldDB" id="A0A9D1PY55"/>
<dbReference type="Proteomes" id="UP000886752">
    <property type="component" value="Unassembled WGS sequence"/>
</dbReference>
<feature type="region of interest" description="Disordered" evidence="1">
    <location>
        <begin position="84"/>
        <end position="106"/>
    </location>
</feature>